<dbReference type="Proteomes" id="UP001516400">
    <property type="component" value="Unassembled WGS sequence"/>
</dbReference>
<reference evidence="2 3" key="1">
    <citation type="journal article" date="2021" name="BMC Biol.">
        <title>Horizontally acquired antibacterial genes associated with adaptive radiation of ladybird beetles.</title>
        <authorList>
            <person name="Li H.S."/>
            <person name="Tang X.F."/>
            <person name="Huang Y.H."/>
            <person name="Xu Z.Y."/>
            <person name="Chen M.L."/>
            <person name="Du X.Y."/>
            <person name="Qiu B.Y."/>
            <person name="Chen P.T."/>
            <person name="Zhang W."/>
            <person name="Slipinski A."/>
            <person name="Escalona H.E."/>
            <person name="Waterhouse R.M."/>
            <person name="Zwick A."/>
            <person name="Pang H."/>
        </authorList>
    </citation>
    <scope>NUCLEOTIDE SEQUENCE [LARGE SCALE GENOMIC DNA]</scope>
    <source>
        <strain evidence="2">SYSU2018</strain>
    </source>
</reference>
<gene>
    <name evidence="2" type="ORF">HHI36_017653</name>
</gene>
<evidence type="ECO:0000313" key="2">
    <source>
        <dbReference type="EMBL" id="KAL3280153.1"/>
    </source>
</evidence>
<accession>A0ABD2NNB3</accession>
<comment type="caution">
    <text evidence="2">The sequence shown here is derived from an EMBL/GenBank/DDBJ whole genome shotgun (WGS) entry which is preliminary data.</text>
</comment>
<evidence type="ECO:0000256" key="1">
    <source>
        <dbReference type="SAM" id="MobiDB-lite"/>
    </source>
</evidence>
<sequence length="167" mass="18912">MEIGKTQIARLVLGYLKNEKCSTAFNEFLTTSQYLKQQAIFIKNGKYFATRVGGLTLEDIIREYSEMSFIIQGKLEQTSYYEEEHKMNLVEQLIYILDNPQPIPTLSKDLNTTPSESLPGNSIEPENMGNISQILSHTLLDKPELHEKLADAINSVRVSQDDNAAKN</sequence>
<name>A0ABD2NNB3_9CUCU</name>
<feature type="region of interest" description="Disordered" evidence="1">
    <location>
        <begin position="105"/>
        <end position="125"/>
    </location>
</feature>
<proteinExistence type="predicted"/>
<dbReference type="EMBL" id="JABFTP020000124">
    <property type="protein sequence ID" value="KAL3280153.1"/>
    <property type="molecule type" value="Genomic_DNA"/>
</dbReference>
<protein>
    <submittedName>
        <fullName evidence="2">Uncharacterized protein</fullName>
    </submittedName>
</protein>
<feature type="compositionally biased region" description="Polar residues" evidence="1">
    <location>
        <begin position="108"/>
        <end position="120"/>
    </location>
</feature>
<evidence type="ECO:0000313" key="3">
    <source>
        <dbReference type="Proteomes" id="UP001516400"/>
    </source>
</evidence>
<organism evidence="2 3">
    <name type="scientific">Cryptolaemus montrouzieri</name>
    <dbReference type="NCBI Taxonomy" id="559131"/>
    <lineage>
        <taxon>Eukaryota</taxon>
        <taxon>Metazoa</taxon>
        <taxon>Ecdysozoa</taxon>
        <taxon>Arthropoda</taxon>
        <taxon>Hexapoda</taxon>
        <taxon>Insecta</taxon>
        <taxon>Pterygota</taxon>
        <taxon>Neoptera</taxon>
        <taxon>Endopterygota</taxon>
        <taxon>Coleoptera</taxon>
        <taxon>Polyphaga</taxon>
        <taxon>Cucujiformia</taxon>
        <taxon>Coccinelloidea</taxon>
        <taxon>Coccinellidae</taxon>
        <taxon>Scymninae</taxon>
        <taxon>Scymnini</taxon>
        <taxon>Cryptolaemus</taxon>
    </lineage>
</organism>
<dbReference type="AlphaFoldDB" id="A0ABD2NNB3"/>
<keyword evidence="3" id="KW-1185">Reference proteome</keyword>